<dbReference type="Pfam" id="PF07659">
    <property type="entry name" value="DUF1599"/>
    <property type="match status" value="1"/>
</dbReference>
<dbReference type="InterPro" id="IPR011630">
    <property type="entry name" value="DUF1599"/>
</dbReference>
<evidence type="ECO:0000313" key="2">
    <source>
        <dbReference type="EMBL" id="NFA43381.1"/>
    </source>
</evidence>
<sequence length="92" mass="10299">MIKDIAADVAELVEKKNKDYGSSFDTTVKKYGMTAYCLRIEDKISRLNSLTSTNNQCVHDESIEDTLTDICGYTLLMLNLLSRGGIPFNEDV</sequence>
<proteinExistence type="predicted"/>
<protein>
    <submittedName>
        <fullName evidence="2">DUF1599 domain-containing protein</fullName>
    </submittedName>
</protein>
<dbReference type="EMBL" id="SGKU01000037">
    <property type="protein sequence ID" value="NFA43381.1"/>
    <property type="molecule type" value="Genomic_DNA"/>
</dbReference>
<evidence type="ECO:0000313" key="3">
    <source>
        <dbReference type="Proteomes" id="UP000472355"/>
    </source>
</evidence>
<dbReference type="AlphaFoldDB" id="A0A6M0SQ15"/>
<name>A0A6M0SQ15_CLOBO</name>
<reference evidence="2 3" key="1">
    <citation type="submission" date="2019-02" db="EMBL/GenBank/DDBJ databases">
        <title>Genome sequencing of Clostridium botulinum clinical isolates.</title>
        <authorList>
            <person name="Brunt J."/>
            <person name="Van Vliet A.H.M."/>
            <person name="Stringer S.C."/>
            <person name="Grant K.A."/>
            <person name="Carter A.C."/>
            <person name="Peck M.W."/>
        </authorList>
    </citation>
    <scope>NUCLEOTIDE SEQUENCE [LARGE SCALE GENOMIC DNA]</scope>
    <source>
        <strain evidence="2 3">H113700579</strain>
    </source>
</reference>
<dbReference type="Proteomes" id="UP000472355">
    <property type="component" value="Unassembled WGS sequence"/>
</dbReference>
<evidence type="ECO:0000259" key="1">
    <source>
        <dbReference type="Pfam" id="PF07659"/>
    </source>
</evidence>
<gene>
    <name evidence="2" type="ORF">EXM65_12565</name>
</gene>
<organism evidence="2 3">
    <name type="scientific">Clostridium botulinum</name>
    <dbReference type="NCBI Taxonomy" id="1491"/>
    <lineage>
        <taxon>Bacteria</taxon>
        <taxon>Bacillati</taxon>
        <taxon>Bacillota</taxon>
        <taxon>Clostridia</taxon>
        <taxon>Eubacteriales</taxon>
        <taxon>Clostridiaceae</taxon>
        <taxon>Clostridium</taxon>
    </lineage>
</organism>
<accession>A0A6M0SQ15</accession>
<comment type="caution">
    <text evidence="2">The sequence shown here is derived from an EMBL/GenBank/DDBJ whole genome shotgun (WGS) entry which is preliminary data.</text>
</comment>
<feature type="domain" description="Nucleotide modification associated" evidence="1">
    <location>
        <begin position="16"/>
        <end position="78"/>
    </location>
</feature>